<dbReference type="Proteomes" id="UP001500879">
    <property type="component" value="Unassembled WGS sequence"/>
</dbReference>
<proteinExistence type="predicted"/>
<sequence length="212" mass="22041">MQEKGPRRTDSGIRREADLLGLARTALERAIAVLDRSAAGGEKGMAALDGVLGELWDTAEDFASAGPAAGVLPEADIRTAITGMYVGEDVGRMAVLARQVGDIAWARRSKPPLPASVADPLRELGEAALDLIGRAHDSVLSPAAGRIPDDRLADIGDRQDRLCAGLLSGSSSLGVVDAVDVAVLVRCYAECARRAASVAAHTALLRETAPPE</sequence>
<evidence type="ECO:0008006" key="3">
    <source>
        <dbReference type="Google" id="ProtNLM"/>
    </source>
</evidence>
<comment type="caution">
    <text evidence="1">The sequence shown here is derived from an EMBL/GenBank/DDBJ whole genome shotgun (WGS) entry which is preliminary data.</text>
</comment>
<reference evidence="1 2" key="1">
    <citation type="journal article" date="2019" name="Int. J. Syst. Evol. Microbiol.">
        <title>The Global Catalogue of Microorganisms (GCM) 10K type strain sequencing project: providing services to taxonomists for standard genome sequencing and annotation.</title>
        <authorList>
            <consortium name="The Broad Institute Genomics Platform"/>
            <consortium name="The Broad Institute Genome Sequencing Center for Infectious Disease"/>
            <person name="Wu L."/>
            <person name="Ma J."/>
        </authorList>
    </citation>
    <scope>NUCLEOTIDE SEQUENCE [LARGE SCALE GENOMIC DNA]</scope>
    <source>
        <strain evidence="1 2">JCM 4788</strain>
    </source>
</reference>
<evidence type="ECO:0000313" key="1">
    <source>
        <dbReference type="EMBL" id="GAA0415231.1"/>
    </source>
</evidence>
<dbReference type="SUPFAM" id="SSF109755">
    <property type="entry name" value="PhoU-like"/>
    <property type="match status" value="1"/>
</dbReference>
<gene>
    <name evidence="1" type="ORF">GCM10010357_40650</name>
</gene>
<protein>
    <recommendedName>
        <fullName evidence="3">Phosphate uptake regulator PhoU</fullName>
    </recommendedName>
</protein>
<name>A0ABN0YX83_9ACTN</name>
<accession>A0ABN0YX83</accession>
<keyword evidence="2" id="KW-1185">Reference proteome</keyword>
<organism evidence="1 2">
    <name type="scientific">Streptomyces luteireticuli</name>
    <dbReference type="NCBI Taxonomy" id="173858"/>
    <lineage>
        <taxon>Bacteria</taxon>
        <taxon>Bacillati</taxon>
        <taxon>Actinomycetota</taxon>
        <taxon>Actinomycetes</taxon>
        <taxon>Kitasatosporales</taxon>
        <taxon>Streptomycetaceae</taxon>
        <taxon>Streptomyces</taxon>
    </lineage>
</organism>
<evidence type="ECO:0000313" key="2">
    <source>
        <dbReference type="Proteomes" id="UP001500879"/>
    </source>
</evidence>
<dbReference type="RefSeq" id="WP_344026380.1">
    <property type="nucleotide sequence ID" value="NZ_BAAABX010000048.1"/>
</dbReference>
<dbReference type="EMBL" id="BAAABX010000048">
    <property type="protein sequence ID" value="GAA0415231.1"/>
    <property type="molecule type" value="Genomic_DNA"/>
</dbReference>